<dbReference type="PANTHER" id="PTHR47178">
    <property type="entry name" value="MONOOXYGENASE, FAD-BINDING"/>
    <property type="match status" value="1"/>
</dbReference>
<dbReference type="Gene3D" id="3.50.50.60">
    <property type="entry name" value="FAD/NAD(P)-binding domain"/>
    <property type="match status" value="1"/>
</dbReference>
<organism evidence="6 7">
    <name type="scientific">Schizothecium vesticola</name>
    <dbReference type="NCBI Taxonomy" id="314040"/>
    <lineage>
        <taxon>Eukaryota</taxon>
        <taxon>Fungi</taxon>
        <taxon>Dikarya</taxon>
        <taxon>Ascomycota</taxon>
        <taxon>Pezizomycotina</taxon>
        <taxon>Sordariomycetes</taxon>
        <taxon>Sordariomycetidae</taxon>
        <taxon>Sordariales</taxon>
        <taxon>Schizotheciaceae</taxon>
        <taxon>Schizothecium</taxon>
    </lineage>
</organism>
<keyword evidence="5" id="KW-0503">Monooxygenase</keyword>
<dbReference type="PANTHER" id="PTHR47178:SF1">
    <property type="entry name" value="FAD-BINDING DOMAIN-CONTAINING PROTEIN-RELATED"/>
    <property type="match status" value="1"/>
</dbReference>
<dbReference type="GO" id="GO:0071949">
    <property type="term" value="F:FAD binding"/>
    <property type="evidence" value="ECO:0007669"/>
    <property type="project" value="InterPro"/>
</dbReference>
<dbReference type="InterPro" id="IPR036188">
    <property type="entry name" value="FAD/NAD-bd_sf"/>
</dbReference>
<dbReference type="Pfam" id="PF13450">
    <property type="entry name" value="NAD_binding_8"/>
    <property type="match status" value="1"/>
</dbReference>
<proteinExistence type="predicted"/>
<reference evidence="6" key="1">
    <citation type="submission" date="2023-06" db="EMBL/GenBank/DDBJ databases">
        <title>Genome-scale phylogeny and comparative genomics of the fungal order Sordariales.</title>
        <authorList>
            <consortium name="Lawrence Berkeley National Laboratory"/>
            <person name="Hensen N."/>
            <person name="Bonometti L."/>
            <person name="Westerberg I."/>
            <person name="Brannstrom I.O."/>
            <person name="Guillou S."/>
            <person name="Cros-Aarteil S."/>
            <person name="Calhoun S."/>
            <person name="Haridas S."/>
            <person name="Kuo A."/>
            <person name="Mondo S."/>
            <person name="Pangilinan J."/>
            <person name="Riley R."/>
            <person name="LaButti K."/>
            <person name="Andreopoulos B."/>
            <person name="Lipzen A."/>
            <person name="Chen C."/>
            <person name="Yanf M."/>
            <person name="Daum C."/>
            <person name="Ng V."/>
            <person name="Clum A."/>
            <person name="Steindorff A."/>
            <person name="Ohm R."/>
            <person name="Martin F."/>
            <person name="Silar P."/>
            <person name="Natvig D."/>
            <person name="Lalanne C."/>
            <person name="Gautier V."/>
            <person name="Ament-velasquez S.L."/>
            <person name="Kruys A."/>
            <person name="Hutchinson M.I."/>
            <person name="Powell A.J."/>
            <person name="Barry K."/>
            <person name="Miller A.N."/>
            <person name="Grigoriev I.V."/>
            <person name="Debuchy R."/>
            <person name="Gladieux P."/>
            <person name="Thoren M.H."/>
            <person name="Johannesson H."/>
        </authorList>
    </citation>
    <scope>NUCLEOTIDE SEQUENCE</scope>
    <source>
        <strain evidence="6">SMH3187-1</strain>
    </source>
</reference>
<keyword evidence="7" id="KW-1185">Reference proteome</keyword>
<accession>A0AA40KAE7</accession>
<comment type="cofactor">
    <cofactor evidence="1">
        <name>FAD</name>
        <dbReference type="ChEBI" id="CHEBI:57692"/>
    </cofactor>
</comment>
<keyword evidence="2" id="KW-0285">Flavoprotein</keyword>
<keyword evidence="4" id="KW-0560">Oxidoreductase</keyword>
<dbReference type="EMBL" id="JAUKUD010000002">
    <property type="protein sequence ID" value="KAK0751412.1"/>
    <property type="molecule type" value="Genomic_DNA"/>
</dbReference>
<evidence type="ECO:0000313" key="7">
    <source>
        <dbReference type="Proteomes" id="UP001172155"/>
    </source>
</evidence>
<evidence type="ECO:0000313" key="6">
    <source>
        <dbReference type="EMBL" id="KAK0751412.1"/>
    </source>
</evidence>
<evidence type="ECO:0000256" key="4">
    <source>
        <dbReference type="ARBA" id="ARBA00023002"/>
    </source>
</evidence>
<keyword evidence="3" id="KW-0274">FAD</keyword>
<sequence length="447" mass="49759">MSSNKNEVIIVGAGVSGLLLAQHLRKCGISYQIFERDTDLMTRGLGWGLTLHWSLPALRQLLPEELLRRIPETYVDRASVEEGRASMFPFFNLSTGELKAATPPAPESQRIRMARDRFRELIATGIDIQVSCGAERVLRPGTDGRKWSKAATTFESKDGSVTVHFDDGSSATSRLLVACDGGNSRIRQALFPERQSYKIPIRFMGVKAEYTPEQMEPLRKLDPIFLQGTASANDTYTFLSSEHLAYLVLYVVLDSPGNHPPGSQADPRYVVQFVISWPFRAGFLNKPSPTPFPSTKEDGLELIRQFAESWAEPFHSLANSISPSFEIKHLQLYDWLPPKEVHGTRNVALVGDAFHLMSMYRGEGANHAIVDVLDLVEMVIPHLASDAVSLQRAVESYHNVVAARARPGVLASRQACMDAHDWSCVDNDSPLLSRRAMKLDFDDSAFD</sequence>
<evidence type="ECO:0000256" key="3">
    <source>
        <dbReference type="ARBA" id="ARBA00022827"/>
    </source>
</evidence>
<name>A0AA40KAE7_9PEZI</name>
<dbReference type="Proteomes" id="UP001172155">
    <property type="component" value="Unassembled WGS sequence"/>
</dbReference>
<evidence type="ECO:0000256" key="5">
    <source>
        <dbReference type="ARBA" id="ARBA00023033"/>
    </source>
</evidence>
<evidence type="ECO:0008006" key="8">
    <source>
        <dbReference type="Google" id="ProtNLM"/>
    </source>
</evidence>
<gene>
    <name evidence="6" type="ORF">B0T18DRAFT_486000</name>
</gene>
<dbReference type="PRINTS" id="PR00420">
    <property type="entry name" value="RNGMNOXGNASE"/>
</dbReference>
<dbReference type="SUPFAM" id="SSF51905">
    <property type="entry name" value="FAD/NAD(P)-binding domain"/>
    <property type="match status" value="1"/>
</dbReference>
<evidence type="ECO:0000256" key="2">
    <source>
        <dbReference type="ARBA" id="ARBA00022630"/>
    </source>
</evidence>
<dbReference type="GO" id="GO:0004497">
    <property type="term" value="F:monooxygenase activity"/>
    <property type="evidence" value="ECO:0007669"/>
    <property type="project" value="UniProtKB-KW"/>
</dbReference>
<dbReference type="AlphaFoldDB" id="A0AA40KAE7"/>
<comment type="caution">
    <text evidence="6">The sequence shown here is derived from an EMBL/GenBank/DDBJ whole genome shotgun (WGS) entry which is preliminary data.</text>
</comment>
<evidence type="ECO:0000256" key="1">
    <source>
        <dbReference type="ARBA" id="ARBA00001974"/>
    </source>
</evidence>
<protein>
    <recommendedName>
        <fullName evidence="8">FAD/NAD(P)-binding domain-containing protein</fullName>
    </recommendedName>
</protein>